<evidence type="ECO:0000313" key="6">
    <source>
        <dbReference type="EMBL" id="GGE15809.1"/>
    </source>
</evidence>
<organism evidence="6 7">
    <name type="scientific">Marinithermofilum abyssi</name>
    <dbReference type="NCBI Taxonomy" id="1571185"/>
    <lineage>
        <taxon>Bacteria</taxon>
        <taxon>Bacillati</taxon>
        <taxon>Bacillota</taxon>
        <taxon>Bacilli</taxon>
        <taxon>Bacillales</taxon>
        <taxon>Thermoactinomycetaceae</taxon>
        <taxon>Marinithermofilum</taxon>
    </lineage>
</organism>
<dbReference type="NCBIfam" id="TIGR00221">
    <property type="entry name" value="nagA"/>
    <property type="match status" value="1"/>
</dbReference>
<dbReference type="PANTHER" id="PTHR11113">
    <property type="entry name" value="N-ACETYLGLUCOSAMINE-6-PHOSPHATE DEACETYLASE"/>
    <property type="match status" value="1"/>
</dbReference>
<dbReference type="InterPro" id="IPR006680">
    <property type="entry name" value="Amidohydro-rel"/>
</dbReference>
<evidence type="ECO:0000256" key="2">
    <source>
        <dbReference type="ARBA" id="ARBA00022723"/>
    </source>
</evidence>
<comment type="similarity">
    <text evidence="1">Belongs to the metallo-dependent hydrolases superfamily. NagA family.</text>
</comment>
<accession>A0A8J2YAL4</accession>
<name>A0A8J2YAL4_9BACL</name>
<dbReference type="AlphaFoldDB" id="A0A8J2YAL4"/>
<dbReference type="InterPro" id="IPR003764">
    <property type="entry name" value="GlcNAc_6-P_deAcase"/>
</dbReference>
<dbReference type="InterPro" id="IPR011059">
    <property type="entry name" value="Metal-dep_hydrolase_composite"/>
</dbReference>
<evidence type="ECO:0000256" key="3">
    <source>
        <dbReference type="ARBA" id="ARBA00022801"/>
    </source>
</evidence>
<proteinExistence type="inferred from homology"/>
<feature type="domain" description="Amidohydrolase-related" evidence="5">
    <location>
        <begin position="9"/>
        <end position="200"/>
    </location>
</feature>
<dbReference type="GO" id="GO:0008448">
    <property type="term" value="F:N-acetylglucosamine-6-phosphate deacetylase activity"/>
    <property type="evidence" value="ECO:0007669"/>
    <property type="project" value="InterPro"/>
</dbReference>
<keyword evidence="3" id="KW-0378">Hydrolase</keyword>
<dbReference type="Gene3D" id="3.20.20.140">
    <property type="entry name" value="Metal-dependent hydrolases"/>
    <property type="match status" value="1"/>
</dbReference>
<evidence type="ECO:0000256" key="1">
    <source>
        <dbReference type="ARBA" id="ARBA00010716"/>
    </source>
</evidence>
<dbReference type="PANTHER" id="PTHR11113:SF14">
    <property type="entry name" value="N-ACETYLGLUCOSAMINE-6-PHOSPHATE DEACETYLASE"/>
    <property type="match status" value="1"/>
</dbReference>
<dbReference type="Pfam" id="PF01979">
    <property type="entry name" value="Amidohydro_1"/>
    <property type="match status" value="1"/>
</dbReference>
<keyword evidence="2" id="KW-0479">Metal-binding</keyword>
<evidence type="ECO:0000313" key="7">
    <source>
        <dbReference type="Proteomes" id="UP000625210"/>
    </source>
</evidence>
<dbReference type="EMBL" id="BMHQ01000005">
    <property type="protein sequence ID" value="GGE15809.1"/>
    <property type="molecule type" value="Genomic_DNA"/>
</dbReference>
<evidence type="ECO:0000256" key="4">
    <source>
        <dbReference type="ARBA" id="ARBA00023277"/>
    </source>
</evidence>
<keyword evidence="4" id="KW-0119">Carbohydrate metabolism</keyword>
<sequence>MVRHLTQNGVVASIGHSDATYHQVDEAIEAGVTHVTHLYNGMRGPHHREPGLAGAVLLRDELYAEIIADGIHCRPEMVLLAYRMKTRDRLLLITDAIRAKCLRRGVYDLGGQDVHMDGTTATLPDGTLAGSILKMGDAIKNVIAFTGCSLEDIIHMTAVNPARQLKVFDRKGSISLGKDADLVLLDENLDIAATFCRGKLAYQR</sequence>
<dbReference type="Proteomes" id="UP000625210">
    <property type="component" value="Unassembled WGS sequence"/>
</dbReference>
<gene>
    <name evidence="6" type="ORF">GCM10011571_16800</name>
</gene>
<evidence type="ECO:0000259" key="5">
    <source>
        <dbReference type="Pfam" id="PF01979"/>
    </source>
</evidence>
<protein>
    <recommendedName>
        <fullName evidence="5">Amidohydrolase-related domain-containing protein</fullName>
    </recommendedName>
</protein>
<dbReference type="InterPro" id="IPR032466">
    <property type="entry name" value="Metal_Hydrolase"/>
</dbReference>
<reference evidence="6" key="2">
    <citation type="submission" date="2020-09" db="EMBL/GenBank/DDBJ databases">
        <authorList>
            <person name="Sun Q."/>
            <person name="Zhou Y."/>
        </authorList>
    </citation>
    <scope>NUCLEOTIDE SEQUENCE</scope>
    <source>
        <strain evidence="6">CGMCC 1.15179</strain>
    </source>
</reference>
<comment type="caution">
    <text evidence="6">The sequence shown here is derived from an EMBL/GenBank/DDBJ whole genome shotgun (WGS) entry which is preliminary data.</text>
</comment>
<dbReference type="SUPFAM" id="SSF51338">
    <property type="entry name" value="Composite domain of metallo-dependent hydrolases"/>
    <property type="match status" value="1"/>
</dbReference>
<keyword evidence="7" id="KW-1185">Reference proteome</keyword>
<dbReference type="GO" id="GO:0006046">
    <property type="term" value="P:N-acetylglucosamine catabolic process"/>
    <property type="evidence" value="ECO:0007669"/>
    <property type="project" value="TreeGrafter"/>
</dbReference>
<reference evidence="6" key="1">
    <citation type="journal article" date="2014" name="Int. J. Syst. Evol. Microbiol.">
        <title>Complete genome sequence of Corynebacterium casei LMG S-19264T (=DSM 44701T), isolated from a smear-ripened cheese.</title>
        <authorList>
            <consortium name="US DOE Joint Genome Institute (JGI-PGF)"/>
            <person name="Walter F."/>
            <person name="Albersmeier A."/>
            <person name="Kalinowski J."/>
            <person name="Ruckert C."/>
        </authorList>
    </citation>
    <scope>NUCLEOTIDE SEQUENCE</scope>
    <source>
        <strain evidence="6">CGMCC 1.15179</strain>
    </source>
</reference>
<dbReference type="SUPFAM" id="SSF51556">
    <property type="entry name" value="Metallo-dependent hydrolases"/>
    <property type="match status" value="1"/>
</dbReference>
<dbReference type="GO" id="GO:0046872">
    <property type="term" value="F:metal ion binding"/>
    <property type="evidence" value="ECO:0007669"/>
    <property type="project" value="UniProtKB-KW"/>
</dbReference>